<reference evidence="2" key="1">
    <citation type="journal article" date="2022" name="bioRxiv">
        <title>Sequencing and chromosome-scale assembly of the giantPleurodeles waltlgenome.</title>
        <authorList>
            <person name="Brown T."/>
            <person name="Elewa A."/>
            <person name="Iarovenko S."/>
            <person name="Subramanian E."/>
            <person name="Araus A.J."/>
            <person name="Petzold A."/>
            <person name="Susuki M."/>
            <person name="Suzuki K.-i.T."/>
            <person name="Hayashi T."/>
            <person name="Toyoda A."/>
            <person name="Oliveira C."/>
            <person name="Osipova E."/>
            <person name="Leigh N.D."/>
            <person name="Simon A."/>
            <person name="Yun M.H."/>
        </authorList>
    </citation>
    <scope>NUCLEOTIDE SEQUENCE</scope>
    <source>
        <strain evidence="2">20211129_DDA</strain>
        <tissue evidence="2">Liver</tissue>
    </source>
</reference>
<keyword evidence="3" id="KW-1185">Reference proteome</keyword>
<sequence>MHHNAPDKGGGKTCYQPKNKRQQQEQDPSQQTTEAQKGGSKPFAENHVTAGPNQKAEPETGTNRYQAQEPHTAMNHGTREGAPPAEPPTLAKCGIDRRSTSGNPEICTKPTTSSGKAPQPPGKNMCKSPHLKGTQPTEKHIAGKQQPDKTKQNGRPTRRTEPNTLPCTKAGNRPMVGVY</sequence>
<dbReference type="AlphaFoldDB" id="A0AAV7V3V1"/>
<organism evidence="2 3">
    <name type="scientific">Pleurodeles waltl</name>
    <name type="common">Iberian ribbed newt</name>
    <dbReference type="NCBI Taxonomy" id="8319"/>
    <lineage>
        <taxon>Eukaryota</taxon>
        <taxon>Metazoa</taxon>
        <taxon>Chordata</taxon>
        <taxon>Craniata</taxon>
        <taxon>Vertebrata</taxon>
        <taxon>Euteleostomi</taxon>
        <taxon>Amphibia</taxon>
        <taxon>Batrachia</taxon>
        <taxon>Caudata</taxon>
        <taxon>Salamandroidea</taxon>
        <taxon>Salamandridae</taxon>
        <taxon>Pleurodelinae</taxon>
        <taxon>Pleurodeles</taxon>
    </lineage>
</organism>
<accession>A0AAV7V3V1</accession>
<dbReference type="Proteomes" id="UP001066276">
    <property type="component" value="Chromosome 2_2"/>
</dbReference>
<protein>
    <submittedName>
        <fullName evidence="2">Uncharacterized protein</fullName>
    </submittedName>
</protein>
<proteinExistence type="predicted"/>
<evidence type="ECO:0000313" key="3">
    <source>
        <dbReference type="Proteomes" id="UP001066276"/>
    </source>
</evidence>
<feature type="compositionally biased region" description="Basic and acidic residues" evidence="1">
    <location>
        <begin position="1"/>
        <end position="10"/>
    </location>
</feature>
<feature type="compositionally biased region" description="Basic and acidic residues" evidence="1">
    <location>
        <begin position="137"/>
        <end position="151"/>
    </location>
</feature>
<gene>
    <name evidence="2" type="ORF">NDU88_004144</name>
</gene>
<evidence type="ECO:0000256" key="1">
    <source>
        <dbReference type="SAM" id="MobiDB-lite"/>
    </source>
</evidence>
<name>A0AAV7V3V1_PLEWA</name>
<comment type="caution">
    <text evidence="2">The sequence shown here is derived from an EMBL/GenBank/DDBJ whole genome shotgun (WGS) entry which is preliminary data.</text>
</comment>
<dbReference type="EMBL" id="JANPWB010000004">
    <property type="protein sequence ID" value="KAJ1194859.1"/>
    <property type="molecule type" value="Genomic_DNA"/>
</dbReference>
<feature type="region of interest" description="Disordered" evidence="1">
    <location>
        <begin position="1"/>
        <end position="179"/>
    </location>
</feature>
<evidence type="ECO:0000313" key="2">
    <source>
        <dbReference type="EMBL" id="KAJ1194859.1"/>
    </source>
</evidence>